<dbReference type="GO" id="GO:0042254">
    <property type="term" value="P:ribosome biogenesis"/>
    <property type="evidence" value="ECO:0007669"/>
    <property type="project" value="UniProtKB-KW"/>
</dbReference>
<dbReference type="GO" id="GO:0043022">
    <property type="term" value="F:ribosome binding"/>
    <property type="evidence" value="ECO:0007669"/>
    <property type="project" value="TreeGrafter"/>
</dbReference>
<evidence type="ECO:0000256" key="8">
    <source>
        <dbReference type="HAMAP-Rule" id="MF_00195"/>
    </source>
</evidence>
<evidence type="ECO:0000259" key="12">
    <source>
        <dbReference type="PROSITE" id="PS51712"/>
    </source>
</evidence>
<dbReference type="EMBL" id="JAEPDI010000002">
    <property type="protein sequence ID" value="MCG7938173.1"/>
    <property type="molecule type" value="Genomic_DNA"/>
</dbReference>
<evidence type="ECO:0000256" key="6">
    <source>
        <dbReference type="ARBA" id="ARBA00023134"/>
    </source>
</evidence>
<evidence type="ECO:0000256" key="3">
    <source>
        <dbReference type="ARBA" id="ARBA00022517"/>
    </source>
</evidence>
<dbReference type="FunFam" id="3.40.50.300:FF:000040">
    <property type="entry name" value="GTPase Der"/>
    <property type="match status" value="1"/>
</dbReference>
<comment type="subunit">
    <text evidence="8">Associates with the 50S ribosomal subunit.</text>
</comment>
<dbReference type="InterPro" id="IPR006073">
    <property type="entry name" value="GTP-bd"/>
</dbReference>
<dbReference type="NCBIfam" id="TIGR00231">
    <property type="entry name" value="small_GTP"/>
    <property type="match status" value="2"/>
</dbReference>
<keyword evidence="5 8" id="KW-0547">Nucleotide-binding</keyword>
<dbReference type="AlphaFoldDB" id="A0A9E4K345"/>
<dbReference type="CDD" id="cd01895">
    <property type="entry name" value="EngA2"/>
    <property type="match status" value="1"/>
</dbReference>
<dbReference type="FunFam" id="3.30.300.20:FF:000004">
    <property type="entry name" value="GTPase Der"/>
    <property type="match status" value="1"/>
</dbReference>
<dbReference type="NCBIfam" id="TIGR03594">
    <property type="entry name" value="GTPase_EngA"/>
    <property type="match status" value="1"/>
</dbReference>
<comment type="similarity">
    <text evidence="1 8 9 10">Belongs to the TRAFAC class TrmE-Era-EngA-EngB-Septin-like GTPase superfamily. EngA (Der) GTPase family.</text>
</comment>
<keyword evidence="3 8" id="KW-0690">Ribosome biogenesis</keyword>
<comment type="function">
    <text evidence="8 10">GTPase that plays an essential role in the late steps of ribosome biogenesis.</text>
</comment>
<evidence type="ECO:0000256" key="10">
    <source>
        <dbReference type="RuleBase" id="RU004481"/>
    </source>
</evidence>
<evidence type="ECO:0000256" key="2">
    <source>
        <dbReference type="ARBA" id="ARBA00020953"/>
    </source>
</evidence>
<dbReference type="InterPro" id="IPR015946">
    <property type="entry name" value="KH_dom-like_a/b"/>
</dbReference>
<evidence type="ECO:0000313" key="13">
    <source>
        <dbReference type="EMBL" id="MCG7938173.1"/>
    </source>
</evidence>
<evidence type="ECO:0000256" key="5">
    <source>
        <dbReference type="ARBA" id="ARBA00022741"/>
    </source>
</evidence>
<name>A0A9E4K345_9GAMM</name>
<dbReference type="InterPro" id="IPR032859">
    <property type="entry name" value="KH_dom-like"/>
</dbReference>
<accession>A0A9E4K345</accession>
<feature type="binding site" evidence="8">
    <location>
        <begin position="182"/>
        <end position="189"/>
    </location>
    <ligand>
        <name>GTP</name>
        <dbReference type="ChEBI" id="CHEBI:37565"/>
        <label>2</label>
    </ligand>
</feature>
<evidence type="ECO:0000313" key="14">
    <source>
        <dbReference type="Proteomes" id="UP000886687"/>
    </source>
</evidence>
<dbReference type="GO" id="GO:0016787">
    <property type="term" value="F:hydrolase activity"/>
    <property type="evidence" value="ECO:0007669"/>
    <property type="project" value="UniProtKB-KW"/>
</dbReference>
<sequence length="463" mass="51592">MLPVIALVGRPNVGKSTLFNRLTRSRDALVADQPGLTRDRKYGTGKLGKHPYVVVDTGGISGDQLGIDQLMEQQVHQAIGEADHILFLLDGREGCTGGDEIIAQQLRKTGKPVTVAVNKSEGLDETLAASDFYRLGLGDPIAIAAVHGRGVRTLIDDILSQFPPPEGAGADEEKGIQIAVVGRPNVGKSTLVNRLLGEERVVAYDQPGTTRDSIYIPITRNEKRYTLIDTAGVRRRARIKEAIEKFSIIKTLQSMQEANVVLLVLDAQQEIGEQDATLAGHVLESGRALILVINKWDGLSQDQRQWIKTEIERKLPFLSFARHHYISALHGSGVGDLFGLVDQVYKSAMRDLATPELTRILEALVEEHQPPLVHGRRIKLRYAHQGGKNPPLIVIHGNQTERVPDGYKRYLISRFRTVLKLRGTPIRIEFRSGDNPFQGKQNKLTKRQIQKRQRLKKFVSRKR</sequence>
<dbReference type="InterPro" id="IPR027417">
    <property type="entry name" value="P-loop_NTPase"/>
</dbReference>
<keyword evidence="6 8" id="KW-0342">GTP-binding</keyword>
<dbReference type="Gene3D" id="3.40.50.300">
    <property type="entry name" value="P-loop containing nucleotide triphosphate hydrolases"/>
    <property type="match status" value="2"/>
</dbReference>
<dbReference type="HAMAP" id="MF_00195">
    <property type="entry name" value="GTPase_Der"/>
    <property type="match status" value="1"/>
</dbReference>
<evidence type="ECO:0000256" key="11">
    <source>
        <dbReference type="SAM" id="MobiDB-lite"/>
    </source>
</evidence>
<dbReference type="SUPFAM" id="SSF52540">
    <property type="entry name" value="P-loop containing nucleoside triphosphate hydrolases"/>
    <property type="match status" value="2"/>
</dbReference>
<dbReference type="InterPro" id="IPR005225">
    <property type="entry name" value="Small_GTP-bd"/>
</dbReference>
<feature type="binding site" evidence="8">
    <location>
        <begin position="229"/>
        <end position="233"/>
    </location>
    <ligand>
        <name>GTP</name>
        <dbReference type="ChEBI" id="CHEBI:37565"/>
        <label>2</label>
    </ligand>
</feature>
<feature type="domain" description="EngA-type G" evidence="12">
    <location>
        <begin position="176"/>
        <end position="349"/>
    </location>
</feature>
<dbReference type="InterPro" id="IPR016484">
    <property type="entry name" value="GTPase_Der"/>
</dbReference>
<keyword evidence="13" id="KW-0378">Hydrolase</keyword>
<keyword evidence="4 10" id="KW-0677">Repeat</keyword>
<gene>
    <name evidence="8 13" type="primary">der</name>
    <name evidence="13" type="ORF">JAZ04_04845</name>
</gene>
<dbReference type="PANTHER" id="PTHR43834">
    <property type="entry name" value="GTPASE DER"/>
    <property type="match status" value="1"/>
</dbReference>
<evidence type="ECO:0000256" key="1">
    <source>
        <dbReference type="ARBA" id="ARBA00008279"/>
    </source>
</evidence>
<feature type="binding site" evidence="8">
    <location>
        <begin position="9"/>
        <end position="16"/>
    </location>
    <ligand>
        <name>GTP</name>
        <dbReference type="ChEBI" id="CHEBI:37565"/>
        <label>1</label>
    </ligand>
</feature>
<feature type="region of interest" description="Disordered" evidence="11">
    <location>
        <begin position="432"/>
        <end position="463"/>
    </location>
</feature>
<dbReference type="GO" id="GO:0005525">
    <property type="term" value="F:GTP binding"/>
    <property type="evidence" value="ECO:0007669"/>
    <property type="project" value="UniProtKB-UniRule"/>
</dbReference>
<protein>
    <recommendedName>
        <fullName evidence="2 8">GTPase Der</fullName>
    </recommendedName>
    <alternativeName>
        <fullName evidence="7 8">GTP-binding protein EngA</fullName>
    </alternativeName>
</protein>
<dbReference type="Proteomes" id="UP000886687">
    <property type="component" value="Unassembled WGS sequence"/>
</dbReference>
<feature type="binding site" evidence="8">
    <location>
        <begin position="294"/>
        <end position="297"/>
    </location>
    <ligand>
        <name>GTP</name>
        <dbReference type="ChEBI" id="CHEBI:37565"/>
        <label>2</label>
    </ligand>
</feature>
<dbReference type="FunFam" id="3.40.50.300:FF:000057">
    <property type="entry name" value="GTPase Der"/>
    <property type="match status" value="1"/>
</dbReference>
<dbReference type="Gene3D" id="3.30.300.20">
    <property type="match status" value="1"/>
</dbReference>
<evidence type="ECO:0000256" key="9">
    <source>
        <dbReference type="PROSITE-ProRule" id="PRU01049"/>
    </source>
</evidence>
<dbReference type="Pfam" id="PF14714">
    <property type="entry name" value="KH_dom-like"/>
    <property type="match status" value="1"/>
</dbReference>
<proteinExistence type="inferred from homology"/>
<feature type="domain" description="EngA-type G" evidence="12">
    <location>
        <begin position="3"/>
        <end position="166"/>
    </location>
</feature>
<dbReference type="CDD" id="cd01894">
    <property type="entry name" value="EngA1"/>
    <property type="match status" value="1"/>
</dbReference>
<dbReference type="PANTHER" id="PTHR43834:SF6">
    <property type="entry name" value="GTPASE DER"/>
    <property type="match status" value="1"/>
</dbReference>
<feature type="compositionally biased region" description="Basic residues" evidence="11">
    <location>
        <begin position="443"/>
        <end position="463"/>
    </location>
</feature>
<feature type="binding site" evidence="8">
    <location>
        <begin position="56"/>
        <end position="60"/>
    </location>
    <ligand>
        <name>GTP</name>
        <dbReference type="ChEBI" id="CHEBI:37565"/>
        <label>1</label>
    </ligand>
</feature>
<comment type="caution">
    <text evidence="13">The sequence shown here is derived from an EMBL/GenBank/DDBJ whole genome shotgun (WGS) entry which is preliminary data.</text>
</comment>
<dbReference type="InterPro" id="IPR031166">
    <property type="entry name" value="G_ENGA"/>
</dbReference>
<feature type="binding site" evidence="8">
    <location>
        <begin position="118"/>
        <end position="121"/>
    </location>
    <ligand>
        <name>GTP</name>
        <dbReference type="ChEBI" id="CHEBI:37565"/>
        <label>1</label>
    </ligand>
</feature>
<reference evidence="13" key="1">
    <citation type="journal article" date="2021" name="Proc. Natl. Acad. Sci. U.S.A.">
        <title>Global biogeography of chemosynthetic symbionts reveals both localized and globally distributed symbiont groups. .</title>
        <authorList>
            <person name="Osvatic J.T."/>
            <person name="Wilkins L.G.E."/>
            <person name="Leibrecht L."/>
            <person name="Leray M."/>
            <person name="Zauner S."/>
            <person name="Polzin J."/>
            <person name="Camacho Y."/>
            <person name="Gros O."/>
            <person name="van Gils J.A."/>
            <person name="Eisen J.A."/>
            <person name="Petersen J.M."/>
            <person name="Yuen B."/>
        </authorList>
    </citation>
    <scope>NUCLEOTIDE SEQUENCE</scope>
    <source>
        <strain evidence="13">MAGL173</strain>
    </source>
</reference>
<evidence type="ECO:0000256" key="4">
    <source>
        <dbReference type="ARBA" id="ARBA00022737"/>
    </source>
</evidence>
<dbReference type="PIRSF" id="PIRSF006485">
    <property type="entry name" value="GTP-binding_EngA"/>
    <property type="match status" value="1"/>
</dbReference>
<dbReference type="Pfam" id="PF01926">
    <property type="entry name" value="MMR_HSR1"/>
    <property type="match status" value="2"/>
</dbReference>
<dbReference type="PRINTS" id="PR00326">
    <property type="entry name" value="GTP1OBG"/>
</dbReference>
<organism evidence="13 14">
    <name type="scientific">Candidatus Thiodiazotropha lotti</name>
    <dbReference type="NCBI Taxonomy" id="2792787"/>
    <lineage>
        <taxon>Bacteria</taxon>
        <taxon>Pseudomonadati</taxon>
        <taxon>Pseudomonadota</taxon>
        <taxon>Gammaproteobacteria</taxon>
        <taxon>Chromatiales</taxon>
        <taxon>Sedimenticolaceae</taxon>
        <taxon>Candidatus Thiodiazotropha</taxon>
    </lineage>
</organism>
<dbReference type="PROSITE" id="PS51712">
    <property type="entry name" value="G_ENGA"/>
    <property type="match status" value="2"/>
</dbReference>
<evidence type="ECO:0000256" key="7">
    <source>
        <dbReference type="ARBA" id="ARBA00032345"/>
    </source>
</evidence>